<dbReference type="EMBL" id="AC093921">
    <property type="protein sequence ID" value="AAS75246.2"/>
    <property type="molecule type" value="Genomic_DNA"/>
</dbReference>
<protein>
    <submittedName>
        <fullName evidence="3">Uncharacterized protein</fullName>
    </submittedName>
</protein>
<evidence type="ECO:0000313" key="4">
    <source>
        <dbReference type="Proteomes" id="UP000000763"/>
    </source>
</evidence>
<name>A0A5S6R973_ORYSJ</name>
<proteinExistence type="predicted"/>
<reference evidence="2" key="3">
    <citation type="submission" date="2005-01" db="EMBL/GenBank/DDBJ databases">
        <title>Oryza sativa BAC OSJNBb0041A22 genomic sequence.</title>
        <authorList>
            <person name="Chow T.-Y."/>
            <person name="Hsing Y.-I.C."/>
            <person name="Chen C.-S."/>
            <person name="Chen H.-H."/>
            <person name="Liu S.-M."/>
            <person name="Chao Y.-T."/>
            <person name="Chang S.-J."/>
            <person name="Chen H.-C."/>
            <person name="Chen S.-K."/>
            <person name="Chen T.-R."/>
            <person name="Chen Y.-L."/>
            <person name="Cheng C.-H."/>
            <person name="Chung C.-I."/>
            <person name="Han S.-Y."/>
            <person name="Hsiao S.-H."/>
            <person name="Hsiung J.-N."/>
            <person name="Hsu C.-H."/>
            <person name="Hsu C.-T."/>
            <person name="Huang J.-J."/>
            <person name="Kau P.-I."/>
            <person name="Lee H.-F."/>
            <person name="Lee M.-C."/>
            <person name="Leu H.-L."/>
            <person name="Li Y.-F."/>
            <person name="Lin S.-J."/>
            <person name="Lin Y.-C."/>
            <person name="Lu P.-C."/>
            <person name="Wei F.-J."/>
            <person name="Wu C.-C."/>
            <person name="Wu S.-W."/>
            <person name="Yang K.-C."/>
            <person name="Yu C.-Y."/>
            <person name="Yu S.-W."/>
            <person name="Wu H.-P."/>
            <person name="Shaw J.-F."/>
        </authorList>
    </citation>
    <scope>NUCLEOTIDE SEQUENCE</scope>
</reference>
<accession>A0A5S6R973</accession>
<evidence type="ECO:0000256" key="1">
    <source>
        <dbReference type="SAM" id="MobiDB-lite"/>
    </source>
</evidence>
<organism evidence="3 4">
    <name type="scientific">Oryza sativa subsp. japonica</name>
    <name type="common">Rice</name>
    <dbReference type="NCBI Taxonomy" id="39947"/>
    <lineage>
        <taxon>Eukaryota</taxon>
        <taxon>Viridiplantae</taxon>
        <taxon>Streptophyta</taxon>
        <taxon>Embryophyta</taxon>
        <taxon>Tracheophyta</taxon>
        <taxon>Spermatophyta</taxon>
        <taxon>Magnoliopsida</taxon>
        <taxon>Liliopsida</taxon>
        <taxon>Poales</taxon>
        <taxon>Poaceae</taxon>
        <taxon>BOP clade</taxon>
        <taxon>Oryzoideae</taxon>
        <taxon>Oryzeae</taxon>
        <taxon>Oryzinae</taxon>
        <taxon>Oryza</taxon>
        <taxon>Oryza sativa</taxon>
    </lineage>
</organism>
<feature type="compositionally biased region" description="Basic residues" evidence="1">
    <location>
        <begin position="32"/>
        <end position="41"/>
    </location>
</feature>
<feature type="region of interest" description="Disordered" evidence="1">
    <location>
        <begin position="110"/>
        <end position="162"/>
    </location>
</feature>
<sequence length="227" mass="24973">MLALVVSPFRFEAHRQELPSPVGELPPPRPQARPHHRRRGAPHPPPPLPVGQPLVPHRPQPPRPHRQRDQELLANPHAQDRPPRQEEDQFTIAGADDLLRFLVLLAHHGDDDDGDGCGAARKQQLRRRRRGRRPAGGGGHHAGEPAADDGLHHGPALERHRGGGSRYELLRRGGDGLAAVAGLGILHRLLAVEDRRRGVLQEDARCLAIVLLKLQTSNALIQLLLLA</sequence>
<reference evidence="4" key="4">
    <citation type="journal article" date="2008" name="Nucleic Acids Res.">
        <title>The rice annotation project database (RAP-DB): 2008 update.</title>
        <authorList>
            <consortium name="The rice annotation project (RAP)"/>
        </authorList>
    </citation>
    <scope>GENOME REANNOTATION</scope>
    <source>
        <strain evidence="4">cv. Nipponbare</strain>
    </source>
</reference>
<feature type="compositionally biased region" description="Basic and acidic residues" evidence="1">
    <location>
        <begin position="149"/>
        <end position="161"/>
    </location>
</feature>
<feature type="compositionally biased region" description="Basic residues" evidence="1">
    <location>
        <begin position="123"/>
        <end position="133"/>
    </location>
</feature>
<feature type="region of interest" description="Disordered" evidence="1">
    <location>
        <begin position="10"/>
        <end position="68"/>
    </location>
</feature>
<dbReference type="Proteomes" id="UP000000763">
    <property type="component" value="Chromosome 5"/>
</dbReference>
<reference evidence="4" key="2">
    <citation type="journal article" date="2005" name="Nature">
        <title>The map-based sequence of the rice genome.</title>
        <authorList>
            <consortium name="International rice genome sequencing project (IRGSP)"/>
            <person name="Matsumoto T."/>
            <person name="Wu J."/>
            <person name="Kanamori H."/>
            <person name="Katayose Y."/>
            <person name="Fujisawa M."/>
            <person name="Namiki N."/>
            <person name="Mizuno H."/>
            <person name="Yamamoto K."/>
            <person name="Antonio B.A."/>
            <person name="Baba T."/>
            <person name="Sakata K."/>
            <person name="Nagamura Y."/>
            <person name="Aoki H."/>
            <person name="Arikawa K."/>
            <person name="Arita K."/>
            <person name="Bito T."/>
            <person name="Chiden Y."/>
            <person name="Fujitsuka N."/>
            <person name="Fukunaka R."/>
            <person name="Hamada M."/>
            <person name="Harada C."/>
            <person name="Hayashi A."/>
            <person name="Hijishita S."/>
            <person name="Honda M."/>
            <person name="Hosokawa S."/>
            <person name="Ichikawa Y."/>
            <person name="Idonuma A."/>
            <person name="Iijima M."/>
            <person name="Ikeda M."/>
            <person name="Ikeno M."/>
            <person name="Ito K."/>
            <person name="Ito S."/>
            <person name="Ito T."/>
            <person name="Ito Y."/>
            <person name="Ito Y."/>
            <person name="Iwabuchi A."/>
            <person name="Kamiya K."/>
            <person name="Karasawa W."/>
            <person name="Kurita K."/>
            <person name="Katagiri S."/>
            <person name="Kikuta A."/>
            <person name="Kobayashi H."/>
            <person name="Kobayashi N."/>
            <person name="Machita K."/>
            <person name="Maehara T."/>
            <person name="Masukawa M."/>
            <person name="Mizubayashi T."/>
            <person name="Mukai Y."/>
            <person name="Nagasaki H."/>
            <person name="Nagata Y."/>
            <person name="Naito S."/>
            <person name="Nakashima M."/>
            <person name="Nakama Y."/>
            <person name="Nakamichi Y."/>
            <person name="Nakamura M."/>
            <person name="Meguro A."/>
            <person name="Negishi M."/>
            <person name="Ohta I."/>
            <person name="Ohta T."/>
            <person name="Okamoto M."/>
            <person name="Ono N."/>
            <person name="Saji S."/>
            <person name="Sakaguchi M."/>
            <person name="Sakai K."/>
            <person name="Shibata M."/>
            <person name="Shimokawa T."/>
            <person name="Song J."/>
            <person name="Takazaki Y."/>
            <person name="Terasawa K."/>
            <person name="Tsugane M."/>
            <person name="Tsuji K."/>
            <person name="Ueda S."/>
            <person name="Waki K."/>
            <person name="Yamagata H."/>
            <person name="Yamamoto M."/>
            <person name="Yamamoto S."/>
            <person name="Yamane H."/>
            <person name="Yoshiki S."/>
            <person name="Yoshihara R."/>
            <person name="Yukawa K."/>
            <person name="Zhong H."/>
            <person name="Yano M."/>
            <person name="Yuan Q."/>
            <person name="Ouyang S."/>
            <person name="Liu J."/>
            <person name="Jones K.M."/>
            <person name="Gansberger K."/>
            <person name="Moffat K."/>
            <person name="Hill J."/>
            <person name="Bera J."/>
            <person name="Fadrosh D."/>
            <person name="Jin S."/>
            <person name="Johri S."/>
            <person name="Kim M."/>
            <person name="Overton L."/>
            <person name="Reardon M."/>
            <person name="Tsitrin T."/>
            <person name="Vuong H."/>
            <person name="Weaver B."/>
            <person name="Ciecko A."/>
            <person name="Tallon L."/>
            <person name="Jackson J."/>
            <person name="Pai G."/>
            <person name="Aken S.V."/>
            <person name="Utterback T."/>
            <person name="Reidmuller S."/>
            <person name="Feldblyum T."/>
            <person name="Hsiao J."/>
            <person name="Zismann V."/>
            <person name="Iobst S."/>
            <person name="de Vazeille A.R."/>
            <person name="Buell C.R."/>
            <person name="Ying K."/>
            <person name="Li Y."/>
            <person name="Lu T."/>
            <person name="Huang Y."/>
            <person name="Zhao Q."/>
            <person name="Feng Q."/>
            <person name="Zhang L."/>
            <person name="Zhu J."/>
            <person name="Weng Q."/>
            <person name="Mu J."/>
            <person name="Lu Y."/>
            <person name="Fan D."/>
            <person name="Liu Y."/>
            <person name="Guan J."/>
            <person name="Zhang Y."/>
            <person name="Yu S."/>
            <person name="Liu X."/>
            <person name="Zhang Y."/>
            <person name="Hong G."/>
            <person name="Han B."/>
            <person name="Choisne N."/>
            <person name="Demange N."/>
            <person name="Orjeda G."/>
            <person name="Samain S."/>
            <person name="Cattolico L."/>
            <person name="Pelletier E."/>
            <person name="Couloux A."/>
            <person name="Segurens B."/>
            <person name="Wincker P."/>
            <person name="D'Hont A."/>
            <person name="Scarpelli C."/>
            <person name="Weissenbach J."/>
            <person name="Salanoubat M."/>
            <person name="Quetier F."/>
            <person name="Yu Y."/>
            <person name="Kim H.R."/>
            <person name="Rambo T."/>
            <person name="Currie J."/>
            <person name="Collura K."/>
            <person name="Luo M."/>
            <person name="Yang T."/>
            <person name="Ammiraju J.S.S."/>
            <person name="Engler F."/>
            <person name="Soderlund C."/>
            <person name="Wing R.A."/>
            <person name="Palmer L.E."/>
            <person name="de la Bastide M."/>
            <person name="Spiegel L."/>
            <person name="Nascimento L."/>
            <person name="Zutavern T."/>
            <person name="O'Shaughnessy A."/>
            <person name="Dike S."/>
            <person name="Dedhia N."/>
            <person name="Preston R."/>
            <person name="Balija V."/>
            <person name="McCombie W.R."/>
            <person name="Chow T."/>
            <person name="Chen H."/>
            <person name="Chung M."/>
            <person name="Chen C."/>
            <person name="Shaw J."/>
            <person name="Wu H."/>
            <person name="Hsiao K."/>
            <person name="Chao Y."/>
            <person name="Chu M."/>
            <person name="Cheng C."/>
            <person name="Hour A."/>
            <person name="Lee P."/>
            <person name="Lin S."/>
            <person name="Lin Y."/>
            <person name="Liou J."/>
            <person name="Liu S."/>
            <person name="Hsing Y."/>
            <person name="Raghuvanshi S."/>
            <person name="Mohanty A."/>
            <person name="Bharti A.K."/>
            <person name="Gaur A."/>
            <person name="Gupta V."/>
            <person name="Kumar D."/>
            <person name="Ravi V."/>
            <person name="Vij S."/>
            <person name="Kapur A."/>
            <person name="Khurana P."/>
            <person name="Khurana P."/>
            <person name="Khurana J.P."/>
            <person name="Tyagi A.K."/>
            <person name="Gaikwad K."/>
            <person name="Singh A."/>
            <person name="Dalal V."/>
            <person name="Srivastava S."/>
            <person name="Dixit A."/>
            <person name="Pal A.K."/>
            <person name="Ghazi I.A."/>
            <person name="Yadav M."/>
            <person name="Pandit A."/>
            <person name="Bhargava A."/>
            <person name="Sureshbabu K."/>
            <person name="Batra K."/>
            <person name="Sharma T.R."/>
            <person name="Mohapatra T."/>
            <person name="Singh N.K."/>
            <person name="Messing J."/>
            <person name="Nelson A.B."/>
            <person name="Fuks G."/>
            <person name="Kavchok S."/>
            <person name="Keizer G."/>
            <person name="Linton E."/>
            <person name="Llaca V."/>
            <person name="Song R."/>
            <person name="Tanyolac B."/>
            <person name="Young S."/>
            <person name="Ho-Il K."/>
            <person name="Hahn J.H."/>
            <person name="Sangsakoo G."/>
            <person name="Vanavichit A."/>
            <person name="de Mattos Luiz.A.T."/>
            <person name="Zimmer P.D."/>
            <person name="Malone G."/>
            <person name="Dellagostin O."/>
            <person name="de Oliveira A.C."/>
            <person name="Bevan M."/>
            <person name="Bancroft I."/>
            <person name="Minx P."/>
            <person name="Cordum H."/>
            <person name="Wilson R."/>
            <person name="Cheng Z."/>
            <person name="Jin W."/>
            <person name="Jiang J."/>
            <person name="Leong S.A."/>
            <person name="Iwama H."/>
            <person name="Gojobori T."/>
            <person name="Itoh T."/>
            <person name="Niimura Y."/>
            <person name="Fujii Y."/>
            <person name="Habara T."/>
            <person name="Sakai H."/>
            <person name="Sato Y."/>
            <person name="Wilson G."/>
            <person name="Kumar K."/>
            <person name="McCouch S."/>
            <person name="Juretic N."/>
            <person name="Hoen D."/>
            <person name="Wright S."/>
            <person name="Bruskiewich R."/>
            <person name="Bureau T."/>
            <person name="Miyao A."/>
            <person name="Hirochika H."/>
            <person name="Nishikawa T."/>
            <person name="Kadowaki K."/>
            <person name="Sugiura M."/>
            <person name="Burr B."/>
            <person name="Sasaki T."/>
        </authorList>
    </citation>
    <scope>NUCLEOTIDE SEQUENCE [LARGE SCALE GENOMIC DNA]</scope>
    <source>
        <strain evidence="4">cv. Nipponbare</strain>
    </source>
</reference>
<dbReference type="EMBL" id="AC108504">
    <property type="protein sequence ID" value="AAU44077.1"/>
    <property type="molecule type" value="Genomic_DNA"/>
</dbReference>
<evidence type="ECO:0000313" key="2">
    <source>
        <dbReference type="EMBL" id="AAS75246.2"/>
    </source>
</evidence>
<evidence type="ECO:0000313" key="3">
    <source>
        <dbReference type="EMBL" id="AAU44077.1"/>
    </source>
</evidence>
<reference evidence="3" key="1">
    <citation type="submission" date="2004-09" db="EMBL/GenBank/DDBJ databases">
        <title>Oryza sativa BAC OJ1654_B10 genomic sequence.</title>
        <authorList>
            <person name="Chow T.-Y."/>
            <person name="Hsing Y.-I.C."/>
            <person name="Chen C.-S."/>
            <person name="Chen H.-H."/>
            <person name="Liu S.-M."/>
            <person name="Chao Y.-T."/>
            <person name="Chang S.-J."/>
            <person name="Chen H.-C."/>
            <person name="Chen S.-K."/>
            <person name="Chen T.-R."/>
            <person name="Chen Y.-L."/>
            <person name="Cheng C.-H."/>
            <person name="Chung C.-I."/>
            <person name="Han S.-Y."/>
            <person name="Hsiao S.-H."/>
            <person name="Hsiung J.-N."/>
            <person name="Hsu C.-H."/>
            <person name="Huang J.-J."/>
            <person name="Kau P.-I."/>
            <person name="Lee M.-C."/>
            <person name="Leu H.-L."/>
            <person name="Li Y.-F."/>
            <person name="Lin S.-J."/>
            <person name="Lin Y.-C."/>
            <person name="Wu S.-W."/>
            <person name="Yu C.-Y."/>
            <person name="Yu S.-W."/>
            <person name="Wu H.-P."/>
            <person name="Shaw J.-F."/>
        </authorList>
    </citation>
    <scope>NUCLEOTIDE SEQUENCE</scope>
</reference>
<dbReference type="AlphaFoldDB" id="A0A5S6R973"/>
<feature type="compositionally biased region" description="Pro residues" evidence="1">
    <location>
        <begin position="42"/>
        <end position="62"/>
    </location>
</feature>
<gene>
    <name evidence="3" type="ORF">OJ1654_B10.8</name>
    <name evidence="2" type="ORF">OSJNBb0041A22.19</name>
</gene>